<feature type="domain" description="Maturase MatK N-terminal" evidence="9">
    <location>
        <begin position="29"/>
        <end position="335"/>
    </location>
</feature>
<dbReference type="GeneID" id="33946382"/>
<evidence type="ECO:0000256" key="7">
    <source>
        <dbReference type="RuleBase" id="RU004226"/>
    </source>
</evidence>
<dbReference type="InterPro" id="IPR002866">
    <property type="entry name" value="Maturase_MatK"/>
</dbReference>
<organism evidence="10">
    <name type="scientific">Christella appendiculata</name>
    <dbReference type="NCBI Taxonomy" id="2023766"/>
    <lineage>
        <taxon>Eukaryota</taxon>
        <taxon>Viridiplantae</taxon>
        <taxon>Streptophyta</taxon>
        <taxon>Embryophyta</taxon>
        <taxon>Tracheophyta</taxon>
        <taxon>Polypodiopsida</taxon>
        <taxon>Polypodiidae</taxon>
        <taxon>Polypodiales</taxon>
        <taxon>Aspleniineae</taxon>
        <taxon>Thelypteridaceae</taxon>
        <taxon>Thelypteridoideae</taxon>
        <taxon>Christella</taxon>
    </lineage>
</organism>
<feature type="domain" description="Domain X" evidence="8">
    <location>
        <begin position="366"/>
        <end position="480"/>
    </location>
</feature>
<keyword evidence="3 6" id="KW-0507">mRNA processing</keyword>
<accession>A0A248RA18</accession>
<evidence type="ECO:0000256" key="6">
    <source>
        <dbReference type="HAMAP-Rule" id="MF_01390"/>
    </source>
</evidence>
<dbReference type="RefSeq" id="YP_009425614.1">
    <property type="nucleotide sequence ID" value="NC_035842.1"/>
</dbReference>
<dbReference type="Pfam" id="PF01824">
    <property type="entry name" value="MatK_N"/>
    <property type="match status" value="1"/>
</dbReference>
<keyword evidence="4 6" id="KW-0819">tRNA processing</keyword>
<dbReference type="PANTHER" id="PTHR34811">
    <property type="entry name" value="MATURASE K"/>
    <property type="match status" value="1"/>
</dbReference>
<evidence type="ECO:0000259" key="9">
    <source>
        <dbReference type="Pfam" id="PF01824"/>
    </source>
</evidence>
<dbReference type="EMBL" id="KY427336">
    <property type="protein sequence ID" value="ASU94313.1"/>
    <property type="molecule type" value="Genomic_DNA"/>
</dbReference>
<comment type="function">
    <text evidence="6 7">Usually encoded in the trnK tRNA gene intron. Probably assists in splicing its own and other chloroplast group II introns.</text>
</comment>
<comment type="similarity">
    <text evidence="1 6">Belongs to the intron maturase 2 family. MatK subfamily.</text>
</comment>
<dbReference type="GO" id="GO:0009507">
    <property type="term" value="C:chloroplast"/>
    <property type="evidence" value="ECO:0007669"/>
    <property type="project" value="UniProtKB-SubCell"/>
</dbReference>
<sequence>MKTISGSLTKYDVLHKSERLLTSQDCFPYLYLLLFRDNFYSVAYKCCLSRRNFGLVFGACSAAAIKRSIDSVRYQDYSDIFYSEFVRKRSSQLNMDLYLHVLLQTTCIILTKPLLCRLTAETNNNSKISQSIHSIFLFLEDRLPKSSHVLEIEMPRNLHLETPVRLFRRRIRDVPLPHLLRTVFHTYKTLHGKFIQFRSWKRGERRSIDMLLQNFYTYEIDLILLVLQTRIYKPHPKYFVYLDHSNMTRKKIRVSEYNSRLDTISVDCRLIRRSLCIHFGRYKNRSLMAFHGTHSFAKKWIYYPSTFLRFHFHYPIDFTQIGVNLLSVSCVSFLGYTSSIQSVSKNVQVETTADSCSSISVEKEIHPRIPTLSLVRLLEEEKFCDSTGRPVSKLARAVLADDEILNRFVKIWNTFSLYHGASVNRDGLRRSRYISRLSCDSTLAGRHRSTIRLLRRRFDLELPKEVSTSNNNKLTSSKKNRRIWHLSLSRSISSTFVASKMQFQ</sequence>
<evidence type="ECO:0000256" key="5">
    <source>
        <dbReference type="ARBA" id="ARBA00022884"/>
    </source>
</evidence>
<dbReference type="GO" id="GO:0003723">
    <property type="term" value="F:RNA binding"/>
    <property type="evidence" value="ECO:0007669"/>
    <property type="project" value="UniProtKB-KW"/>
</dbReference>
<dbReference type="PANTHER" id="PTHR34811:SF1">
    <property type="entry name" value="MATURASE K"/>
    <property type="match status" value="1"/>
</dbReference>
<name>A0A248RA18_9MONI</name>
<protein>
    <recommendedName>
        <fullName evidence="6">Maturase K</fullName>
    </recommendedName>
    <alternativeName>
        <fullName evidence="6">Intron maturase</fullName>
    </alternativeName>
</protein>
<evidence type="ECO:0000256" key="4">
    <source>
        <dbReference type="ARBA" id="ARBA00022694"/>
    </source>
</evidence>
<evidence type="ECO:0000256" key="2">
    <source>
        <dbReference type="ARBA" id="ARBA00022640"/>
    </source>
</evidence>
<dbReference type="GO" id="GO:0008380">
    <property type="term" value="P:RNA splicing"/>
    <property type="evidence" value="ECO:0007669"/>
    <property type="project" value="UniProtKB-UniRule"/>
</dbReference>
<evidence type="ECO:0000259" key="8">
    <source>
        <dbReference type="Pfam" id="PF01348"/>
    </source>
</evidence>
<evidence type="ECO:0000256" key="3">
    <source>
        <dbReference type="ARBA" id="ARBA00022664"/>
    </source>
</evidence>
<gene>
    <name evidence="6 10" type="primary">matK</name>
</gene>
<dbReference type="Pfam" id="PF01348">
    <property type="entry name" value="Intron_maturas2"/>
    <property type="match status" value="1"/>
</dbReference>
<dbReference type="AlphaFoldDB" id="A0A248RA18"/>
<dbReference type="GO" id="GO:0008033">
    <property type="term" value="P:tRNA processing"/>
    <property type="evidence" value="ECO:0007669"/>
    <property type="project" value="UniProtKB-KW"/>
</dbReference>
<keyword evidence="5 6" id="KW-0694">RNA-binding</keyword>
<keyword evidence="7 10" id="KW-0150">Chloroplast</keyword>
<dbReference type="InterPro" id="IPR024942">
    <property type="entry name" value="Maturase_MatK_N"/>
</dbReference>
<comment type="subcellular location">
    <subcellularLocation>
        <location evidence="6">Plastid</location>
        <location evidence="6">Chloroplast</location>
    </subcellularLocation>
</comment>
<keyword evidence="2 7" id="KW-0934">Plastid</keyword>
<dbReference type="HAMAP" id="MF_01390">
    <property type="entry name" value="MatK"/>
    <property type="match status" value="1"/>
</dbReference>
<dbReference type="GO" id="GO:0006397">
    <property type="term" value="P:mRNA processing"/>
    <property type="evidence" value="ECO:0007669"/>
    <property type="project" value="UniProtKB-KW"/>
</dbReference>
<reference evidence="10" key="1">
    <citation type="journal article" date="2017" name="Genome Biol. Evol.">
        <title>Plastid Phylogenomics Resolve Deep Relationships among Eupolypod II Ferns with Rapid Radiation and Rate Heterogeneity.</title>
        <authorList>
            <person name="Wei R."/>
            <person name="Yan Y.-H."/>
            <person name="Harris A.J."/>
            <person name="Kang J.-S."/>
            <person name="Shen H."/>
            <person name="Xiang Q.-P."/>
            <person name="Zhang X.-C."/>
        </authorList>
    </citation>
    <scope>NUCLEOTIDE SEQUENCE</scope>
</reference>
<evidence type="ECO:0000313" key="10">
    <source>
        <dbReference type="EMBL" id="ASU94313.1"/>
    </source>
</evidence>
<geneLocation type="chloroplast" evidence="10"/>
<evidence type="ECO:0000256" key="1">
    <source>
        <dbReference type="ARBA" id="ARBA00006621"/>
    </source>
</evidence>
<dbReference type="InterPro" id="IPR024937">
    <property type="entry name" value="Domain_X"/>
</dbReference>
<proteinExistence type="inferred from homology"/>